<dbReference type="OrthoDB" id="121645at2157"/>
<evidence type="ECO:0000313" key="2">
    <source>
        <dbReference type="EMBL" id="TCL12056.1"/>
    </source>
</evidence>
<dbReference type="RefSeq" id="WP_132130919.1">
    <property type="nucleotide sequence ID" value="NZ_OBDR01000008.1"/>
</dbReference>
<reference evidence="1" key="1">
    <citation type="submission" date="2017-09" db="EMBL/GenBank/DDBJ databases">
        <authorList>
            <person name="Ehlers B."/>
            <person name="Leendertz F.H."/>
        </authorList>
    </citation>
    <scope>NUCLEOTIDE SEQUENCE [LARGE SCALE GENOMIC DNA]</scope>
    <source>
        <strain evidence="1">WG-1MB</strain>
    </source>
</reference>
<proteinExistence type="predicted"/>
<evidence type="ECO:0000313" key="1">
    <source>
        <dbReference type="EMBL" id="SNY18511.1"/>
    </source>
</evidence>
<dbReference type="EMBL" id="SMMS01000001">
    <property type="protein sequence ID" value="TCL12056.1"/>
    <property type="molecule type" value="Genomic_DNA"/>
</dbReference>
<sequence>MQRRGVLFSFLVLFLVLFISGCSDLQDTINDVEGTVSQSKEDVEFLAWMKGSVDTINSDYRDIKQAFETQDSKALEQAAANLTAHSIESKKNLASFNPSPKVQPAAQRYGQLLNQSYTLGIILEENAQTLDITKETTLQEVEENMARVNYAYIFNMMNSSSFEGLDNMKEGYTVMQNADTANYTNGSMPASLDDVIDMAENPDSLGMDN</sequence>
<gene>
    <name evidence="2" type="ORF">C7960_1266</name>
    <name evidence="1" type="ORF">SAMN06295989_10864</name>
</gene>
<keyword evidence="3" id="KW-1185">Reference proteome</keyword>
<dbReference type="AlphaFoldDB" id="A0A285G7V4"/>
<protein>
    <submittedName>
        <fullName evidence="1">Uncharacterized protein</fullName>
    </submittedName>
</protein>
<evidence type="ECO:0000313" key="3">
    <source>
        <dbReference type="Proteomes" id="UP000217726"/>
    </source>
</evidence>
<dbReference type="Proteomes" id="UP000217726">
    <property type="component" value="Unassembled WGS sequence"/>
</dbReference>
<dbReference type="PROSITE" id="PS51257">
    <property type="entry name" value="PROKAR_LIPOPROTEIN"/>
    <property type="match status" value="1"/>
</dbReference>
<organism evidence="1 3">
    <name type="scientific">Methanohalophilus euhalobius</name>
    <dbReference type="NCBI Taxonomy" id="51203"/>
    <lineage>
        <taxon>Archaea</taxon>
        <taxon>Methanobacteriati</taxon>
        <taxon>Methanobacteriota</taxon>
        <taxon>Stenosarchaea group</taxon>
        <taxon>Methanomicrobia</taxon>
        <taxon>Methanosarcinales</taxon>
        <taxon>Methanosarcinaceae</taxon>
        <taxon>Methanohalophilus</taxon>
    </lineage>
</organism>
<reference evidence="2 4" key="3">
    <citation type="submission" date="2019-03" db="EMBL/GenBank/DDBJ databases">
        <title>Subsurface microbial communities from deep shales in Ohio and West Virginia, USA.</title>
        <authorList>
            <person name="Wrighton K."/>
        </authorList>
    </citation>
    <scope>NUCLEOTIDE SEQUENCE [LARGE SCALE GENOMIC DNA]</scope>
    <source>
        <strain evidence="2 4">WG1_MB</strain>
    </source>
</reference>
<dbReference type="EMBL" id="OBDR01000008">
    <property type="protein sequence ID" value="SNY18511.1"/>
    <property type="molecule type" value="Genomic_DNA"/>
</dbReference>
<evidence type="ECO:0000313" key="4">
    <source>
        <dbReference type="Proteomes" id="UP000295404"/>
    </source>
</evidence>
<reference evidence="3" key="2">
    <citation type="submission" date="2017-09" db="EMBL/GenBank/DDBJ databases">
        <authorList>
            <person name="Varghese N."/>
            <person name="Submissions S."/>
        </authorList>
    </citation>
    <scope>NUCLEOTIDE SEQUENCE [LARGE SCALE GENOMIC DNA]</scope>
    <source>
        <strain evidence="3">WG-1MB</strain>
    </source>
</reference>
<accession>A0A285G7V4</accession>
<dbReference type="Proteomes" id="UP000295404">
    <property type="component" value="Unassembled WGS sequence"/>
</dbReference>
<name>A0A285G7V4_9EURY</name>